<dbReference type="HOGENOM" id="CLU_142468_0_0_1"/>
<keyword evidence="3" id="KW-1185">Reference proteome</keyword>
<proteinExistence type="predicted"/>
<gene>
    <name evidence="2" type="ORF">LOTGIDRAFT_176326</name>
</gene>
<organism evidence="2 3">
    <name type="scientific">Lottia gigantea</name>
    <name type="common">Giant owl limpet</name>
    <dbReference type="NCBI Taxonomy" id="225164"/>
    <lineage>
        <taxon>Eukaryota</taxon>
        <taxon>Metazoa</taxon>
        <taxon>Spiralia</taxon>
        <taxon>Lophotrochozoa</taxon>
        <taxon>Mollusca</taxon>
        <taxon>Gastropoda</taxon>
        <taxon>Patellogastropoda</taxon>
        <taxon>Lottioidea</taxon>
        <taxon>Lottiidae</taxon>
        <taxon>Lottia</taxon>
    </lineage>
</organism>
<dbReference type="EMBL" id="KB204104">
    <property type="protein sequence ID" value="ESO81894.1"/>
    <property type="molecule type" value="Genomic_DNA"/>
</dbReference>
<dbReference type="Proteomes" id="UP000030746">
    <property type="component" value="Unassembled WGS sequence"/>
</dbReference>
<dbReference type="AlphaFoldDB" id="V4B100"/>
<evidence type="ECO:0000256" key="1">
    <source>
        <dbReference type="SAM" id="MobiDB-lite"/>
    </source>
</evidence>
<feature type="region of interest" description="Disordered" evidence="1">
    <location>
        <begin position="33"/>
        <end position="55"/>
    </location>
</feature>
<dbReference type="GeneID" id="20243693"/>
<protein>
    <submittedName>
        <fullName evidence="2">Uncharacterized protein</fullName>
    </submittedName>
</protein>
<evidence type="ECO:0000313" key="2">
    <source>
        <dbReference type="EMBL" id="ESO81894.1"/>
    </source>
</evidence>
<dbReference type="RefSeq" id="XP_009067418.1">
    <property type="nucleotide sequence ID" value="XM_009069170.1"/>
</dbReference>
<name>V4B100_LOTGI</name>
<accession>V4B100</accession>
<dbReference type="OrthoDB" id="6775587at2759"/>
<evidence type="ECO:0000313" key="3">
    <source>
        <dbReference type="Proteomes" id="UP000030746"/>
    </source>
</evidence>
<reference evidence="2 3" key="1">
    <citation type="journal article" date="2013" name="Nature">
        <title>Insights into bilaterian evolution from three spiralian genomes.</title>
        <authorList>
            <person name="Simakov O."/>
            <person name="Marletaz F."/>
            <person name="Cho S.J."/>
            <person name="Edsinger-Gonzales E."/>
            <person name="Havlak P."/>
            <person name="Hellsten U."/>
            <person name="Kuo D.H."/>
            <person name="Larsson T."/>
            <person name="Lv J."/>
            <person name="Arendt D."/>
            <person name="Savage R."/>
            <person name="Osoegawa K."/>
            <person name="de Jong P."/>
            <person name="Grimwood J."/>
            <person name="Chapman J.A."/>
            <person name="Shapiro H."/>
            <person name="Aerts A."/>
            <person name="Otillar R.P."/>
            <person name="Terry A.Y."/>
            <person name="Boore J.L."/>
            <person name="Grigoriev I.V."/>
            <person name="Lindberg D.R."/>
            <person name="Seaver E.C."/>
            <person name="Weisblat D.A."/>
            <person name="Putnam N.H."/>
            <person name="Rokhsar D.S."/>
        </authorList>
    </citation>
    <scope>NUCLEOTIDE SEQUENCE [LARGE SCALE GENOMIC DNA]</scope>
</reference>
<dbReference type="CTD" id="20243693"/>
<sequence>MDRDAFKKACKAQWKNADDHGYIFVNTRKPAVDKADDEYEDEVIPDEEESDDYAEDYSPIIQEIDEFDDMLASGEGLMFLSDNNEELLNRLRVILAAVKEGHRSNRQYNEVNCILKRLLEKGIIDKNDYKSVIKNVK</sequence>
<dbReference type="KEGG" id="lgi:LOTGIDRAFT_176326"/>
<feature type="compositionally biased region" description="Acidic residues" evidence="1">
    <location>
        <begin position="35"/>
        <end position="55"/>
    </location>
</feature>